<keyword evidence="1" id="KW-1133">Transmembrane helix</keyword>
<keyword evidence="1" id="KW-0472">Membrane</keyword>
<organism evidence="2 3">
    <name type="scientific">Babjeviella inositovora NRRL Y-12698</name>
    <dbReference type="NCBI Taxonomy" id="984486"/>
    <lineage>
        <taxon>Eukaryota</taxon>
        <taxon>Fungi</taxon>
        <taxon>Dikarya</taxon>
        <taxon>Ascomycota</taxon>
        <taxon>Saccharomycotina</taxon>
        <taxon>Pichiomycetes</taxon>
        <taxon>Serinales incertae sedis</taxon>
        <taxon>Babjeviella</taxon>
    </lineage>
</organism>
<gene>
    <name evidence="2" type="ORF">BABINDRAFT_161580</name>
</gene>
<evidence type="ECO:0000313" key="3">
    <source>
        <dbReference type="Proteomes" id="UP000094336"/>
    </source>
</evidence>
<sequence length="103" mass="12044">MHKDPGTLKRLNEELIMSLFIGGCKGAAISIASSIFMRWRYPTFRNARFQVHLAWHVAWIGAASVWVAESHLIKFEEQVQREHLINRKKYLDQCAEEGRFIEE</sequence>
<keyword evidence="3" id="KW-1185">Reference proteome</keyword>
<dbReference type="AlphaFoldDB" id="A0A1E3QQD9"/>
<protein>
    <recommendedName>
        <fullName evidence="4">HIG1 domain-containing protein</fullName>
    </recommendedName>
</protein>
<dbReference type="Proteomes" id="UP000094336">
    <property type="component" value="Unassembled WGS sequence"/>
</dbReference>
<dbReference type="GeneID" id="30146738"/>
<dbReference type="EMBL" id="KV454431">
    <property type="protein sequence ID" value="ODQ79913.1"/>
    <property type="molecule type" value="Genomic_DNA"/>
</dbReference>
<dbReference type="OrthoDB" id="3979469at2759"/>
<evidence type="ECO:0000313" key="2">
    <source>
        <dbReference type="EMBL" id="ODQ79913.1"/>
    </source>
</evidence>
<proteinExistence type="predicted"/>
<keyword evidence="1" id="KW-0812">Transmembrane</keyword>
<dbReference type="PANTHER" id="PTHR39153">
    <property type="entry name" value="AGR244WP"/>
    <property type="match status" value="1"/>
</dbReference>
<feature type="transmembrane region" description="Helical" evidence="1">
    <location>
        <begin position="15"/>
        <end position="37"/>
    </location>
</feature>
<dbReference type="InterPro" id="IPR038882">
    <property type="entry name" value="Rcf3"/>
</dbReference>
<name>A0A1E3QQD9_9ASCO</name>
<dbReference type="RefSeq" id="XP_018985241.1">
    <property type="nucleotide sequence ID" value="XM_019128885.1"/>
</dbReference>
<evidence type="ECO:0008006" key="4">
    <source>
        <dbReference type="Google" id="ProtNLM"/>
    </source>
</evidence>
<accession>A0A1E3QQD9</accession>
<evidence type="ECO:0000256" key="1">
    <source>
        <dbReference type="SAM" id="Phobius"/>
    </source>
</evidence>
<dbReference type="PANTHER" id="PTHR39153:SF1">
    <property type="entry name" value="AGR244WP"/>
    <property type="match status" value="1"/>
</dbReference>
<reference evidence="3" key="1">
    <citation type="submission" date="2016-05" db="EMBL/GenBank/DDBJ databases">
        <title>Comparative genomics of biotechnologically important yeasts.</title>
        <authorList>
            <consortium name="DOE Joint Genome Institute"/>
            <person name="Riley R."/>
            <person name="Haridas S."/>
            <person name="Wolfe K.H."/>
            <person name="Lopes M.R."/>
            <person name="Hittinger C.T."/>
            <person name="Goker M."/>
            <person name="Salamov A."/>
            <person name="Wisecaver J."/>
            <person name="Long T.M."/>
            <person name="Aerts A.L."/>
            <person name="Barry K."/>
            <person name="Choi C."/>
            <person name="Clum A."/>
            <person name="Coughlan A.Y."/>
            <person name="Deshpande S."/>
            <person name="Douglass A.P."/>
            <person name="Hanson S.J."/>
            <person name="Klenk H.-P."/>
            <person name="Labutti K."/>
            <person name="Lapidus A."/>
            <person name="Lindquist E."/>
            <person name="Lipzen A."/>
            <person name="Meier-Kolthoff J.P."/>
            <person name="Ohm R.A."/>
            <person name="Otillar R.P."/>
            <person name="Pangilinan J."/>
            <person name="Peng Y."/>
            <person name="Rokas A."/>
            <person name="Rosa C.A."/>
            <person name="Scheuner C."/>
            <person name="Sibirny A.A."/>
            <person name="Slot J.C."/>
            <person name="Stielow J.B."/>
            <person name="Sun H."/>
            <person name="Kurtzman C.P."/>
            <person name="Blackwell M."/>
            <person name="Grigoriev I.V."/>
            <person name="Jeffries T.W."/>
        </authorList>
    </citation>
    <scope>NUCLEOTIDE SEQUENCE [LARGE SCALE GENOMIC DNA]</scope>
    <source>
        <strain evidence="3">NRRL Y-12698</strain>
    </source>
</reference>